<comment type="caution">
    <text evidence="1">The sequence shown here is derived from an EMBL/GenBank/DDBJ whole genome shotgun (WGS) entry which is preliminary data.</text>
</comment>
<dbReference type="Proteomes" id="UP001066276">
    <property type="component" value="Chromosome 5"/>
</dbReference>
<name>A0AAV7RLN3_PLEWA</name>
<keyword evidence="2" id="KW-1185">Reference proteome</keyword>
<dbReference type="EMBL" id="JANPWB010000009">
    <property type="protein sequence ID" value="KAJ1152737.1"/>
    <property type="molecule type" value="Genomic_DNA"/>
</dbReference>
<evidence type="ECO:0000313" key="2">
    <source>
        <dbReference type="Proteomes" id="UP001066276"/>
    </source>
</evidence>
<gene>
    <name evidence="1" type="ORF">NDU88_005512</name>
</gene>
<sequence>MLLVADDGVEEEGERLPDFLSAQEKDGSVEGVSLSPTLTPEQQRDCHQLLGQFASLLCLPTGVTYRCTHDIDTGESSTVKHTVYMVTDKARASIKDEVFKKLELVELSTPAVLGLAQWSWSQRLLPPVPPQNLGSVWTTFDLTTSLKLTRTPSPQLTSS</sequence>
<accession>A0AAV7RLN3</accession>
<dbReference type="AlphaFoldDB" id="A0AAV7RLN3"/>
<evidence type="ECO:0000313" key="1">
    <source>
        <dbReference type="EMBL" id="KAJ1152737.1"/>
    </source>
</evidence>
<reference evidence="1" key="1">
    <citation type="journal article" date="2022" name="bioRxiv">
        <title>Sequencing and chromosome-scale assembly of the giantPleurodeles waltlgenome.</title>
        <authorList>
            <person name="Brown T."/>
            <person name="Elewa A."/>
            <person name="Iarovenko S."/>
            <person name="Subramanian E."/>
            <person name="Araus A.J."/>
            <person name="Petzold A."/>
            <person name="Susuki M."/>
            <person name="Suzuki K.-i.T."/>
            <person name="Hayashi T."/>
            <person name="Toyoda A."/>
            <person name="Oliveira C."/>
            <person name="Osipova E."/>
            <person name="Leigh N.D."/>
            <person name="Simon A."/>
            <person name="Yun M.H."/>
        </authorList>
    </citation>
    <scope>NUCLEOTIDE SEQUENCE</scope>
    <source>
        <strain evidence="1">20211129_DDA</strain>
        <tissue evidence="1">Liver</tissue>
    </source>
</reference>
<protein>
    <submittedName>
        <fullName evidence="1">Uncharacterized protein</fullName>
    </submittedName>
</protein>
<proteinExistence type="predicted"/>
<organism evidence="1 2">
    <name type="scientific">Pleurodeles waltl</name>
    <name type="common">Iberian ribbed newt</name>
    <dbReference type="NCBI Taxonomy" id="8319"/>
    <lineage>
        <taxon>Eukaryota</taxon>
        <taxon>Metazoa</taxon>
        <taxon>Chordata</taxon>
        <taxon>Craniata</taxon>
        <taxon>Vertebrata</taxon>
        <taxon>Euteleostomi</taxon>
        <taxon>Amphibia</taxon>
        <taxon>Batrachia</taxon>
        <taxon>Caudata</taxon>
        <taxon>Salamandroidea</taxon>
        <taxon>Salamandridae</taxon>
        <taxon>Pleurodelinae</taxon>
        <taxon>Pleurodeles</taxon>
    </lineage>
</organism>